<feature type="chain" id="PRO_5034083754" evidence="2">
    <location>
        <begin position="19"/>
        <end position="258"/>
    </location>
</feature>
<keyword evidence="2" id="KW-0732">Signal</keyword>
<evidence type="ECO:0000256" key="2">
    <source>
        <dbReference type="SAM" id="SignalP"/>
    </source>
</evidence>
<feature type="region of interest" description="Disordered" evidence="1">
    <location>
        <begin position="40"/>
        <end position="63"/>
    </location>
</feature>
<protein>
    <submittedName>
        <fullName evidence="3">Uncharacterized protein</fullName>
    </submittedName>
</protein>
<comment type="caution">
    <text evidence="3">The sequence shown here is derived from an EMBL/GenBank/DDBJ whole genome shotgun (WGS) entry which is preliminary data.</text>
</comment>
<dbReference type="Proteomes" id="UP000623467">
    <property type="component" value="Unassembled WGS sequence"/>
</dbReference>
<gene>
    <name evidence="3" type="ORF">MSAN_02083300</name>
</gene>
<feature type="signal peptide" evidence="2">
    <location>
        <begin position="1"/>
        <end position="18"/>
    </location>
</feature>
<name>A0A8H6XHY1_9AGAR</name>
<proteinExistence type="predicted"/>
<dbReference type="AlphaFoldDB" id="A0A8H6XHY1"/>
<dbReference type="EMBL" id="JACAZH010000028">
    <property type="protein sequence ID" value="KAF7340979.1"/>
    <property type="molecule type" value="Genomic_DNA"/>
</dbReference>
<sequence>MVPRRVHLFLRLISSVLGQLEDLQFSALSLEAVGRKYLKTSGDNPPTGHHPIQISSDSGEPHETAWFDDAQPHARVLHIKAPEDLSDAVAFSFPPSTWLVSPRSSVVSWLLFMLLLPPASVTPEPANLLGEIIDALGLRLDTLTDNLVSITFETKNPLIFELTLDSVSSTAGINGTVYASFNHTFSTPVVVPPLGSANSGVVPDVLLTQGAVASLDIIPLGYLDLINIDINLRALTIDGALGIPLVITGLHQANVTTT</sequence>
<organism evidence="3 4">
    <name type="scientific">Mycena sanguinolenta</name>
    <dbReference type="NCBI Taxonomy" id="230812"/>
    <lineage>
        <taxon>Eukaryota</taxon>
        <taxon>Fungi</taxon>
        <taxon>Dikarya</taxon>
        <taxon>Basidiomycota</taxon>
        <taxon>Agaricomycotina</taxon>
        <taxon>Agaricomycetes</taxon>
        <taxon>Agaricomycetidae</taxon>
        <taxon>Agaricales</taxon>
        <taxon>Marasmiineae</taxon>
        <taxon>Mycenaceae</taxon>
        <taxon>Mycena</taxon>
    </lineage>
</organism>
<keyword evidence="4" id="KW-1185">Reference proteome</keyword>
<accession>A0A8H6XHY1</accession>
<reference evidence="3" key="1">
    <citation type="submission" date="2020-05" db="EMBL/GenBank/DDBJ databases">
        <title>Mycena genomes resolve the evolution of fungal bioluminescence.</title>
        <authorList>
            <person name="Tsai I.J."/>
        </authorList>
    </citation>
    <scope>NUCLEOTIDE SEQUENCE</scope>
    <source>
        <strain evidence="3">160909Yilan</strain>
    </source>
</reference>
<dbReference type="OrthoDB" id="3251634at2759"/>
<evidence type="ECO:0000313" key="4">
    <source>
        <dbReference type="Proteomes" id="UP000623467"/>
    </source>
</evidence>
<evidence type="ECO:0000313" key="3">
    <source>
        <dbReference type="EMBL" id="KAF7340979.1"/>
    </source>
</evidence>
<evidence type="ECO:0000256" key="1">
    <source>
        <dbReference type="SAM" id="MobiDB-lite"/>
    </source>
</evidence>